<accession>A0A345DYR3</accession>
<evidence type="ECO:0000313" key="3">
    <source>
        <dbReference type="EMBL" id="AXG11556.1"/>
    </source>
</evidence>
<organism evidence="2 5">
    <name type="scientific">Haloplanus rubicundus</name>
    <dbReference type="NCBI Taxonomy" id="1547898"/>
    <lineage>
        <taxon>Archaea</taxon>
        <taxon>Methanobacteriati</taxon>
        <taxon>Methanobacteriota</taxon>
        <taxon>Stenosarchaea group</taxon>
        <taxon>Halobacteria</taxon>
        <taxon>Halobacteriales</taxon>
        <taxon>Haloferacaceae</taxon>
        <taxon>Haloplanus</taxon>
    </lineage>
</organism>
<name>A0A345DYR3_9EURY</name>
<dbReference type="EMBL" id="CP031148">
    <property type="protein sequence ID" value="AXG11556.1"/>
    <property type="molecule type" value="Genomic_DNA"/>
</dbReference>
<dbReference type="Proteomes" id="UP000253273">
    <property type="component" value="Chromosome"/>
</dbReference>
<evidence type="ECO:0000256" key="1">
    <source>
        <dbReference type="SAM" id="Phobius"/>
    </source>
</evidence>
<keyword evidence="1" id="KW-0812">Transmembrane</keyword>
<keyword evidence="1" id="KW-0472">Membrane</keyword>
<evidence type="ECO:0000313" key="4">
    <source>
        <dbReference type="Proteomes" id="UP000252985"/>
    </source>
</evidence>
<dbReference type="PANTHER" id="PTHR36844:SF1">
    <property type="entry name" value="PROTEASE PRSW"/>
    <property type="match status" value="1"/>
</dbReference>
<keyword evidence="2" id="KW-0645">Protease</keyword>
<feature type="transmembrane region" description="Helical" evidence="1">
    <location>
        <begin position="71"/>
        <end position="88"/>
    </location>
</feature>
<dbReference type="AlphaFoldDB" id="A0A345DYR3"/>
<dbReference type="OrthoDB" id="248468at2157"/>
<dbReference type="PANTHER" id="PTHR36844">
    <property type="entry name" value="PROTEASE PRSW"/>
    <property type="match status" value="1"/>
</dbReference>
<dbReference type="GeneID" id="37288868"/>
<protein>
    <submittedName>
        <fullName evidence="2">Protease PrsW</fullName>
    </submittedName>
</protein>
<accession>A0A345EH84</accession>
<dbReference type="GO" id="GO:0008233">
    <property type="term" value="F:peptidase activity"/>
    <property type="evidence" value="ECO:0007669"/>
    <property type="project" value="UniProtKB-KW"/>
</dbReference>
<keyword evidence="1" id="KW-1133">Transmembrane helix</keyword>
<keyword evidence="5" id="KW-1185">Reference proteome</keyword>
<dbReference type="EMBL" id="CP031150">
    <property type="protein sequence ID" value="AXG05085.1"/>
    <property type="molecule type" value="Genomic_DNA"/>
</dbReference>
<evidence type="ECO:0000313" key="2">
    <source>
        <dbReference type="EMBL" id="AXG05085.1"/>
    </source>
</evidence>
<proteinExistence type="predicted"/>
<dbReference type="KEGG" id="haj:DU500_00820"/>
<evidence type="ECO:0000313" key="5">
    <source>
        <dbReference type="Proteomes" id="UP000253273"/>
    </source>
</evidence>
<keyword evidence="2" id="KW-0378">Hydrolase</keyword>
<feature type="transmembrane region" description="Helical" evidence="1">
    <location>
        <begin position="254"/>
        <end position="279"/>
    </location>
</feature>
<feature type="transmembrane region" description="Helical" evidence="1">
    <location>
        <begin position="285"/>
        <end position="304"/>
    </location>
</feature>
<dbReference type="GO" id="GO:0006508">
    <property type="term" value="P:proteolysis"/>
    <property type="evidence" value="ECO:0007669"/>
    <property type="project" value="UniProtKB-KW"/>
</dbReference>
<dbReference type="RefSeq" id="WP_114584240.1">
    <property type="nucleotide sequence ID" value="NZ_CP031148.1"/>
</dbReference>
<sequence>MSRRRDPVEERADDSLDLYDVATWERRGPLDTVAAGIYRLLVASTRLFVVGVALLILVGIGGLSALTDPQIGALTLLSALPALALAVYVRRTDVTSGEPLSVLVATFLLGVLTANFAAVFNSVTRPAFSGLGFLGNALFFFLIVGPIEETVKLLAVRLYAYGTDHFEAVVDGAVYGAVAGLGFATIENALYITQNLDAPMATGIGLGLIGAGGNITAIRALAGPGHVIYSAFAGYYLGLAKFNRENRGPIIVKGLLIAALIHALYNTTVGIGSGLVAFATGLPQLPSFLVYVLIYDGVFGLILFRKIRRYSRTYSEVHENEEIEESAIETEITEFES</sequence>
<dbReference type="InterPro" id="IPR026898">
    <property type="entry name" value="PrsW"/>
</dbReference>
<dbReference type="Proteomes" id="UP000252985">
    <property type="component" value="Chromosome"/>
</dbReference>
<dbReference type="Pfam" id="PF13367">
    <property type="entry name" value="PrsW-protease"/>
    <property type="match status" value="1"/>
</dbReference>
<feature type="transmembrane region" description="Helical" evidence="1">
    <location>
        <begin position="47"/>
        <end position="65"/>
    </location>
</feature>
<feature type="transmembrane region" description="Helical" evidence="1">
    <location>
        <begin position="100"/>
        <end position="120"/>
    </location>
</feature>
<gene>
    <name evidence="3" type="ORF">DU484_17780</name>
    <name evidence="2" type="ORF">DU500_00820</name>
</gene>
<reference evidence="2 5" key="2">
    <citation type="submission" date="2018-07" db="EMBL/GenBank/DDBJ databases">
        <title>Genome sequences of Haloplanus sp. CBA1113.</title>
        <authorList>
            <person name="Kim Y.B."/>
            <person name="Roh S.W."/>
        </authorList>
    </citation>
    <scope>NUCLEOTIDE SEQUENCE [LARGE SCALE GENOMIC DNA]</scope>
    <source>
        <strain evidence="2 5">CBA1113</strain>
    </source>
</reference>
<dbReference type="KEGG" id="haq:DU484_17780"/>
<reference evidence="3 4" key="1">
    <citation type="submission" date="2018-07" db="EMBL/GenBank/DDBJ databases">
        <title>Genome sequences of Haloplanus sp. CBA1112.</title>
        <authorList>
            <person name="Kim Y.B."/>
            <person name="Roh S.W."/>
        </authorList>
    </citation>
    <scope>NUCLEOTIDE SEQUENCE [LARGE SCALE GENOMIC DNA]</scope>
    <source>
        <strain evidence="3 4">CBA1112</strain>
    </source>
</reference>